<comment type="similarity">
    <text evidence="1">Belongs to the myoviridae tail sheath protein family.</text>
</comment>
<dbReference type="PANTHER" id="PTHR35861">
    <property type="match status" value="1"/>
</dbReference>
<keyword evidence="6" id="KW-1185">Reference proteome</keyword>
<dbReference type="EMBL" id="QQAV01000010">
    <property type="protein sequence ID" value="RDI20723.1"/>
    <property type="molecule type" value="Genomic_DNA"/>
</dbReference>
<organism evidence="5 6">
    <name type="scientific">Pseudacidovorax intermedius</name>
    <dbReference type="NCBI Taxonomy" id="433924"/>
    <lineage>
        <taxon>Bacteria</taxon>
        <taxon>Pseudomonadati</taxon>
        <taxon>Pseudomonadota</taxon>
        <taxon>Betaproteobacteria</taxon>
        <taxon>Burkholderiales</taxon>
        <taxon>Comamonadaceae</taxon>
        <taxon>Pseudacidovorax</taxon>
    </lineage>
</organism>
<dbReference type="PANTHER" id="PTHR35861:SF1">
    <property type="entry name" value="PHAGE TAIL SHEATH PROTEIN"/>
    <property type="match status" value="1"/>
</dbReference>
<proteinExistence type="inferred from homology"/>
<dbReference type="Pfam" id="PF17482">
    <property type="entry name" value="Phage_sheath_1C"/>
    <property type="match status" value="1"/>
</dbReference>
<dbReference type="Pfam" id="PF22671">
    <property type="entry name" value="Gp18_domIII_N"/>
    <property type="match status" value="1"/>
</dbReference>
<feature type="domain" description="Tail sheath protein C-terminal" evidence="3">
    <location>
        <begin position="286"/>
        <end position="384"/>
    </location>
</feature>
<dbReference type="InterPro" id="IPR052042">
    <property type="entry name" value="Tail_sheath_structural"/>
</dbReference>
<accession>A0A370F9M0</accession>
<dbReference type="Pfam" id="PF04984">
    <property type="entry name" value="Phage_sheath_1"/>
    <property type="match status" value="1"/>
</dbReference>
<dbReference type="InterPro" id="IPR054564">
    <property type="entry name" value="Gp18_domIII_N"/>
</dbReference>
<protein>
    <recommendedName>
        <fullName evidence="7">Tail sheath protein</fullName>
    </recommendedName>
</protein>
<evidence type="ECO:0000313" key="6">
    <source>
        <dbReference type="Proteomes" id="UP000255265"/>
    </source>
</evidence>
<reference evidence="5 6" key="1">
    <citation type="submission" date="2018-07" db="EMBL/GenBank/DDBJ databases">
        <title>Genomic Encyclopedia of Type Strains, Phase IV (KMG-IV): sequencing the most valuable type-strain genomes for metagenomic binning, comparative biology and taxonomic classification.</title>
        <authorList>
            <person name="Goeker M."/>
        </authorList>
    </citation>
    <scope>NUCLEOTIDE SEQUENCE [LARGE SCALE GENOMIC DNA]</scope>
    <source>
        <strain evidence="5 6">DSM 21352</strain>
    </source>
</reference>
<evidence type="ECO:0000259" key="4">
    <source>
        <dbReference type="Pfam" id="PF22671"/>
    </source>
</evidence>
<dbReference type="OrthoDB" id="9767864at2"/>
<dbReference type="RefSeq" id="WP_114804233.1">
    <property type="nucleotide sequence ID" value="NZ_QQAV01000010.1"/>
</dbReference>
<gene>
    <name evidence="5" type="ORF">DFR41_110131</name>
</gene>
<feature type="domain" description="Tail sheath protein Gp18-like" evidence="4">
    <location>
        <begin position="28"/>
        <end position="88"/>
    </location>
</feature>
<name>A0A370F9M0_9BURK</name>
<evidence type="ECO:0000256" key="1">
    <source>
        <dbReference type="ARBA" id="ARBA00008005"/>
    </source>
</evidence>
<sequence>MASTEYHHGVRVIETTGTGAAIRVVSTAVIGLVATAPNADDDAFPINTPVLLTNPAGSIGKAGAGGTLAAALRAIGNQCRAVVVVVRVTPGADAAATTTNVIGTVGADGHPTGIQALLSAESALGVKPRILGAPGLDTKAVTNALVTAAQALRGFVYAAARDPNGNLAKTKEQATTYRAEFGARELMVLWPEFLGWNTETNDVTSLSAVANALGVRAKIDQDIGWHKTLSNYVVNGVEGISVPVFFDLQNPASDAGYLNGLEVTTIIRRSGYRFWGNRTCEAKGGKFPFENYTRTAQVLADTIAEAHFVFIDKPMHPSLVRDMLGYINSRFRDLVTSGYLIGASAWFDPDLNQKEDLADGRLQISYDYTPVPPLENLIFNQSITDSYLAQFATAIQAN</sequence>
<dbReference type="InterPro" id="IPR020287">
    <property type="entry name" value="Tail_sheath_C"/>
</dbReference>
<dbReference type="InterPro" id="IPR035089">
    <property type="entry name" value="Phage_sheath_subtilisin"/>
</dbReference>
<evidence type="ECO:0000313" key="5">
    <source>
        <dbReference type="EMBL" id="RDI20723.1"/>
    </source>
</evidence>
<feature type="domain" description="Tail sheath protein subtilisin-like" evidence="2">
    <location>
        <begin position="109"/>
        <end position="280"/>
    </location>
</feature>
<dbReference type="AlphaFoldDB" id="A0A370F9M0"/>
<dbReference type="Proteomes" id="UP000255265">
    <property type="component" value="Unassembled WGS sequence"/>
</dbReference>
<evidence type="ECO:0000259" key="2">
    <source>
        <dbReference type="Pfam" id="PF04984"/>
    </source>
</evidence>
<comment type="caution">
    <text evidence="5">The sequence shown here is derived from an EMBL/GenBank/DDBJ whole genome shotgun (WGS) entry which is preliminary data.</text>
</comment>
<evidence type="ECO:0008006" key="7">
    <source>
        <dbReference type="Google" id="ProtNLM"/>
    </source>
</evidence>
<evidence type="ECO:0000259" key="3">
    <source>
        <dbReference type="Pfam" id="PF17482"/>
    </source>
</evidence>